<sequence>MDRLIFEGRFLVNLVGGIVRQDDLKAIHSRIDWEHMYRTADYHKIANVVYLGILGNGEKVPERWMERFFGRYQESLSYSDTSEDGEREILTLLDMMEVPCIILSTSRIRLLYQIQEMSANNPLRLKLDEGSYSLAKGYLVDLGYETERIYKGYGERMIRASGFCVELYHKLPFRTRPYGKGMQRMMETAFIRNSSNYVRTISIENRYIFMAAQAAYHYTEDELLIREVLDLYLYHKAWREEMNREYIANRLKEFQIDGLAEKILHISYMWFGSKEDILEDSRPEDMGVYDVLENRILSRGAISRETDHQALRLASLIKQDIGKERRRDRQAIFMERLEGYRAAFMRKLRWLFPEFRYMCAIYPFLEKLPVLLPVYWVRRGVRLMAGLLAGSVKDKDTYE</sequence>
<comment type="caution">
    <text evidence="1">The sequence shown here is derived from an EMBL/GenBank/DDBJ whole genome shotgun (WGS) entry which is preliminary data.</text>
</comment>
<proteinExistence type="predicted"/>
<name>A0A412ZFL2_9FIRM</name>
<reference evidence="1 2" key="1">
    <citation type="submission" date="2018-08" db="EMBL/GenBank/DDBJ databases">
        <title>A genome reference for cultivated species of the human gut microbiota.</title>
        <authorList>
            <person name="Zou Y."/>
            <person name="Xue W."/>
            <person name="Luo G."/>
        </authorList>
    </citation>
    <scope>NUCLEOTIDE SEQUENCE [LARGE SCALE GENOMIC DNA]</scope>
    <source>
        <strain evidence="1 2">AF14-18</strain>
    </source>
</reference>
<evidence type="ECO:0008006" key="3">
    <source>
        <dbReference type="Google" id="ProtNLM"/>
    </source>
</evidence>
<dbReference type="GeneID" id="23116381"/>
<protein>
    <recommendedName>
        <fullName evidence="3">Nucleotidyltransferase family protein</fullName>
    </recommendedName>
</protein>
<dbReference type="Proteomes" id="UP000284543">
    <property type="component" value="Unassembled WGS sequence"/>
</dbReference>
<evidence type="ECO:0000313" key="2">
    <source>
        <dbReference type="Proteomes" id="UP000284543"/>
    </source>
</evidence>
<organism evidence="1 2">
    <name type="scientific">Enterocloster bolteae</name>
    <dbReference type="NCBI Taxonomy" id="208479"/>
    <lineage>
        <taxon>Bacteria</taxon>
        <taxon>Bacillati</taxon>
        <taxon>Bacillota</taxon>
        <taxon>Clostridia</taxon>
        <taxon>Lachnospirales</taxon>
        <taxon>Lachnospiraceae</taxon>
        <taxon>Enterocloster</taxon>
    </lineage>
</organism>
<dbReference type="Pfam" id="PF14907">
    <property type="entry name" value="NTP_transf_5"/>
    <property type="match status" value="1"/>
</dbReference>
<accession>A0A412ZFL2</accession>
<dbReference type="EMBL" id="QRZM01000001">
    <property type="protein sequence ID" value="RGV79048.1"/>
    <property type="molecule type" value="Genomic_DNA"/>
</dbReference>
<dbReference type="RefSeq" id="WP_002577880.1">
    <property type="nucleotide sequence ID" value="NZ_BAABZS010000001.1"/>
</dbReference>
<dbReference type="InterPro" id="IPR039498">
    <property type="entry name" value="NTP_transf_5"/>
</dbReference>
<evidence type="ECO:0000313" key="1">
    <source>
        <dbReference type="EMBL" id="RGV79048.1"/>
    </source>
</evidence>
<gene>
    <name evidence="1" type="ORF">DWW02_04820</name>
</gene>
<dbReference type="AlphaFoldDB" id="A0A412ZFL2"/>